<organism evidence="3 4">
    <name type="scientific">Plakobranchus ocellatus</name>
    <dbReference type="NCBI Taxonomy" id="259542"/>
    <lineage>
        <taxon>Eukaryota</taxon>
        <taxon>Metazoa</taxon>
        <taxon>Spiralia</taxon>
        <taxon>Lophotrochozoa</taxon>
        <taxon>Mollusca</taxon>
        <taxon>Gastropoda</taxon>
        <taxon>Heterobranchia</taxon>
        <taxon>Euthyneura</taxon>
        <taxon>Panpulmonata</taxon>
        <taxon>Sacoglossa</taxon>
        <taxon>Placobranchoidea</taxon>
        <taxon>Plakobranchidae</taxon>
        <taxon>Plakobranchus</taxon>
    </lineage>
</organism>
<evidence type="ECO:0000256" key="1">
    <source>
        <dbReference type="SAM" id="Coils"/>
    </source>
</evidence>
<sequence>MNQSLSDLFSALAQSEQAAEDEKNKYIKAKTDIQASNEKLKKERMRKCEIVEEIQALPKLQETLKTNSMHFMAQVKQFSEQYGLLKNNKKKRLEKARSDLKQLVAEMDELQRDIQDSIQDEEIQIKRLQSENFALQIESESEEFLQVNKDLEKYKTDEIEAQAEQLHAQLSDITDLLRRQEGQSLQKQYQRSQKKRQKLMSKLKPRQADYKDEGKDKNAGDSLRRYEIQRKLNEMRPHNHNVLQEDRPDLSGFAGTTQKISFTSSPSFHIDTGGEEAASVLLQVEESSGAFQNCSSQKDRQKPMVTSNFEISTEESEYAQPGKKEILSPCDGLEQASKTGKRDLLLACQVNLDCVKEKETTSRPQSAPAEASDVKAQEGQKSFISQDILCPSASSVEEPPAHSGHDTLDNSSQNTIFISSPN</sequence>
<accession>A0AAV3YT64</accession>
<feature type="compositionally biased region" description="Basic and acidic residues" evidence="2">
    <location>
        <begin position="206"/>
        <end position="223"/>
    </location>
</feature>
<reference evidence="3 4" key="1">
    <citation type="journal article" date="2021" name="Elife">
        <title>Chloroplast acquisition without the gene transfer in kleptoplastic sea slugs, Plakobranchus ocellatus.</title>
        <authorList>
            <person name="Maeda T."/>
            <person name="Takahashi S."/>
            <person name="Yoshida T."/>
            <person name="Shimamura S."/>
            <person name="Takaki Y."/>
            <person name="Nagai Y."/>
            <person name="Toyoda A."/>
            <person name="Suzuki Y."/>
            <person name="Arimoto A."/>
            <person name="Ishii H."/>
            <person name="Satoh N."/>
            <person name="Nishiyama T."/>
            <person name="Hasebe M."/>
            <person name="Maruyama T."/>
            <person name="Minagawa J."/>
            <person name="Obokata J."/>
            <person name="Shigenobu S."/>
        </authorList>
    </citation>
    <scope>NUCLEOTIDE SEQUENCE [LARGE SCALE GENOMIC DNA]</scope>
</reference>
<name>A0AAV3YT64_9GAST</name>
<feature type="coiled-coil region" evidence="1">
    <location>
        <begin position="86"/>
        <end position="138"/>
    </location>
</feature>
<proteinExistence type="predicted"/>
<feature type="compositionally biased region" description="Basic and acidic residues" evidence="2">
    <location>
        <begin position="399"/>
        <end position="408"/>
    </location>
</feature>
<dbReference type="EMBL" id="BLXT01001455">
    <property type="protein sequence ID" value="GFN85742.1"/>
    <property type="molecule type" value="Genomic_DNA"/>
</dbReference>
<feature type="compositionally biased region" description="Polar residues" evidence="2">
    <location>
        <begin position="409"/>
        <end position="422"/>
    </location>
</feature>
<comment type="caution">
    <text evidence="3">The sequence shown here is derived from an EMBL/GenBank/DDBJ whole genome shotgun (WGS) entry which is preliminary data.</text>
</comment>
<evidence type="ECO:0000313" key="4">
    <source>
        <dbReference type="Proteomes" id="UP000735302"/>
    </source>
</evidence>
<protein>
    <submittedName>
        <fullName evidence="3">Uncharacterized protein</fullName>
    </submittedName>
</protein>
<evidence type="ECO:0000313" key="3">
    <source>
        <dbReference type="EMBL" id="GFN85742.1"/>
    </source>
</evidence>
<evidence type="ECO:0000256" key="2">
    <source>
        <dbReference type="SAM" id="MobiDB-lite"/>
    </source>
</evidence>
<dbReference type="Proteomes" id="UP000735302">
    <property type="component" value="Unassembled WGS sequence"/>
</dbReference>
<keyword evidence="1" id="KW-0175">Coiled coil</keyword>
<keyword evidence="4" id="KW-1185">Reference proteome</keyword>
<feature type="compositionally biased region" description="Basic residues" evidence="2">
    <location>
        <begin position="192"/>
        <end position="205"/>
    </location>
</feature>
<feature type="coiled-coil region" evidence="1">
    <location>
        <begin position="5"/>
        <end position="39"/>
    </location>
</feature>
<dbReference type="AlphaFoldDB" id="A0AAV3YT64"/>
<feature type="region of interest" description="Disordered" evidence="2">
    <location>
        <begin position="182"/>
        <end position="223"/>
    </location>
</feature>
<gene>
    <name evidence="3" type="ORF">PoB_001224800</name>
</gene>
<feature type="region of interest" description="Disordered" evidence="2">
    <location>
        <begin position="357"/>
        <end position="422"/>
    </location>
</feature>